<dbReference type="EMBL" id="LUCH01000246">
    <property type="protein sequence ID" value="KAF5405672.1"/>
    <property type="molecule type" value="Genomic_DNA"/>
</dbReference>
<protein>
    <submittedName>
        <fullName evidence="3">Uncharacterized protein</fullName>
    </submittedName>
</protein>
<dbReference type="OrthoDB" id="10340615at2759"/>
<evidence type="ECO:0000313" key="3">
    <source>
        <dbReference type="EMBL" id="KAF5405672.1"/>
    </source>
</evidence>
<feature type="region of interest" description="Disordered" evidence="1">
    <location>
        <begin position="36"/>
        <end position="63"/>
    </location>
</feature>
<sequence>MQFPLIICCGMFMAMLTDSIGEYTFVPAKLEDAGFKHDGNETTETPIFSSTTPQDSPDERNKSENLYGFRVTGVVFKNYQELPWDVGYEIKTTPKFKNLSVQLCHSVQTAFSQNKTLETAWTKCELLRTKRGSIIATIQVCLDKNLLDQQQVQFNPTRTLTTIKTLLDNFPRAPLANIPYFGVVTCVEGNGSRSSFSIWVSILPTIPMVVAQYLTNH</sequence>
<keyword evidence="2" id="KW-0732">Signal</keyword>
<organism evidence="3 4">
    <name type="scientific">Paragonimus heterotremus</name>
    <dbReference type="NCBI Taxonomy" id="100268"/>
    <lineage>
        <taxon>Eukaryota</taxon>
        <taxon>Metazoa</taxon>
        <taxon>Spiralia</taxon>
        <taxon>Lophotrochozoa</taxon>
        <taxon>Platyhelminthes</taxon>
        <taxon>Trematoda</taxon>
        <taxon>Digenea</taxon>
        <taxon>Plagiorchiida</taxon>
        <taxon>Troglotremata</taxon>
        <taxon>Troglotrematidae</taxon>
        <taxon>Paragonimus</taxon>
    </lineage>
</organism>
<feature type="compositionally biased region" description="Polar residues" evidence="1">
    <location>
        <begin position="42"/>
        <end position="55"/>
    </location>
</feature>
<feature type="chain" id="PRO_5035301865" evidence="2">
    <location>
        <begin position="20"/>
        <end position="217"/>
    </location>
</feature>
<dbReference type="Proteomes" id="UP000748531">
    <property type="component" value="Unassembled WGS sequence"/>
</dbReference>
<evidence type="ECO:0000256" key="1">
    <source>
        <dbReference type="SAM" id="MobiDB-lite"/>
    </source>
</evidence>
<comment type="caution">
    <text evidence="3">The sequence shown here is derived from an EMBL/GenBank/DDBJ whole genome shotgun (WGS) entry which is preliminary data.</text>
</comment>
<evidence type="ECO:0000313" key="4">
    <source>
        <dbReference type="Proteomes" id="UP000748531"/>
    </source>
</evidence>
<proteinExistence type="predicted"/>
<accession>A0A8J4TN36</accession>
<gene>
    <name evidence="3" type="ORF">PHET_00908</name>
</gene>
<feature type="signal peptide" evidence="2">
    <location>
        <begin position="1"/>
        <end position="19"/>
    </location>
</feature>
<name>A0A8J4TN36_9TREM</name>
<keyword evidence="4" id="KW-1185">Reference proteome</keyword>
<evidence type="ECO:0000256" key="2">
    <source>
        <dbReference type="SAM" id="SignalP"/>
    </source>
</evidence>
<dbReference type="AlphaFoldDB" id="A0A8J4TN36"/>
<reference evidence="3" key="1">
    <citation type="submission" date="2019-05" db="EMBL/GenBank/DDBJ databases">
        <title>Annotation for the trematode Paragonimus heterotremus.</title>
        <authorList>
            <person name="Choi Y.-J."/>
        </authorList>
    </citation>
    <scope>NUCLEOTIDE SEQUENCE</scope>
    <source>
        <strain evidence="3">LC</strain>
    </source>
</reference>